<keyword evidence="5" id="KW-1185">Reference proteome</keyword>
<sequence length="271" mass="31258">MIELEKMVFSDFESLSKEFTDAKPFPHVVIDNFLDYKLAKALDGEFPAVESDIWYDYRNLIERKRTCNNWDLFPEVTYKFFSYLNSNIFMEKLNKLMPETKLFPDVGLNGGGWHAHEAGGMLNTHLDYSIHPKLGLERRLNIILYINENFNPDWGGSLGLWSHCDKDNQPSKLIKSVKPIFNRAVIFDTTCNSWHGLPEAIKCPSEESRRSLAIYYMSEPRPESSKRCKALFAPRESQKKDPLVLDLIKKRSGLNSAKNVYNTSNSTETSE</sequence>
<dbReference type="InterPro" id="IPR044862">
    <property type="entry name" value="Pro_4_hyd_alph_FE2OG_OXY"/>
</dbReference>
<gene>
    <name evidence="2" type="ORF">CDH04_02750</name>
    <name evidence="3" type="ORF">FZC43_02750</name>
</gene>
<dbReference type="Proteomes" id="UP000251120">
    <property type="component" value="Chromosome"/>
</dbReference>
<dbReference type="OrthoDB" id="9783171at2"/>
<dbReference type="Pfam" id="PF13640">
    <property type="entry name" value="2OG-FeII_Oxy_3"/>
    <property type="match status" value="1"/>
</dbReference>
<evidence type="ECO:0000313" key="2">
    <source>
        <dbReference type="EMBL" id="AXA33398.1"/>
    </source>
</evidence>
<accession>A0A2Z4XXR4</accession>
<feature type="domain" description="Prolyl 4-hydroxylase alpha subunit Fe(2+) 2OG dioxygenase" evidence="1">
    <location>
        <begin position="114"/>
        <end position="216"/>
    </location>
</feature>
<dbReference type="EMBL" id="CP043424">
    <property type="protein sequence ID" value="QIW11626.1"/>
    <property type="molecule type" value="Genomic_DNA"/>
</dbReference>
<name>A0A2Z4XXR4_9GAMM</name>
<evidence type="ECO:0000313" key="3">
    <source>
        <dbReference type="EMBL" id="QIW11626.1"/>
    </source>
</evidence>
<dbReference type="AlphaFoldDB" id="A0A2Z4XXR4"/>
<organism evidence="2 4">
    <name type="scientific">Francisella adeliensis</name>
    <dbReference type="NCBI Taxonomy" id="2007306"/>
    <lineage>
        <taxon>Bacteria</taxon>
        <taxon>Pseudomonadati</taxon>
        <taxon>Pseudomonadota</taxon>
        <taxon>Gammaproteobacteria</taxon>
        <taxon>Thiotrichales</taxon>
        <taxon>Francisellaceae</taxon>
        <taxon>Francisella</taxon>
    </lineage>
</organism>
<evidence type="ECO:0000313" key="5">
    <source>
        <dbReference type="Proteomes" id="UP000681131"/>
    </source>
</evidence>
<dbReference type="Gene3D" id="2.60.120.620">
    <property type="entry name" value="q2cbj1_9rhob like domain"/>
    <property type="match status" value="1"/>
</dbReference>
<dbReference type="EMBL" id="CP021781">
    <property type="protein sequence ID" value="AXA33398.1"/>
    <property type="molecule type" value="Genomic_DNA"/>
</dbReference>
<dbReference type="RefSeq" id="WP_112869571.1">
    <property type="nucleotide sequence ID" value="NZ_CP021781.1"/>
</dbReference>
<proteinExistence type="predicted"/>
<reference evidence="3 5" key="2">
    <citation type="submission" date="2019-08" db="EMBL/GenBank/DDBJ databases">
        <title>Complete genome sequences of Francisella adeliensis (FSC1325 and FSC1326).</title>
        <authorList>
            <person name="Ohrman C."/>
            <person name="Uneklint I."/>
            <person name="Vallesi A."/>
            <person name="Karlsson L."/>
            <person name="Sjodin A."/>
        </authorList>
    </citation>
    <scope>NUCLEOTIDE SEQUENCE [LARGE SCALE GENOMIC DNA]</scope>
    <source>
        <strain evidence="3 5">FSC1325</strain>
    </source>
</reference>
<evidence type="ECO:0000259" key="1">
    <source>
        <dbReference type="Pfam" id="PF13640"/>
    </source>
</evidence>
<dbReference type="KEGG" id="fad:CDH04_02750"/>
<reference evidence="2 4" key="1">
    <citation type="submission" date="2017-06" db="EMBL/GenBank/DDBJ databases">
        <title>Complete genome of Francisella adeliensis.</title>
        <authorList>
            <person name="Vallesi A."/>
            <person name="Sjodin A."/>
        </authorList>
    </citation>
    <scope>NUCLEOTIDE SEQUENCE [LARGE SCALE GENOMIC DNA]</scope>
    <source>
        <strain evidence="2 4">FDC440</strain>
    </source>
</reference>
<dbReference type="Proteomes" id="UP000681131">
    <property type="component" value="Chromosome"/>
</dbReference>
<evidence type="ECO:0000313" key="4">
    <source>
        <dbReference type="Proteomes" id="UP000251120"/>
    </source>
</evidence>
<protein>
    <submittedName>
        <fullName evidence="3">2OG-Fe(II) oxygenase</fullName>
    </submittedName>
    <submittedName>
        <fullName evidence="2">Proline hydroxylase</fullName>
    </submittedName>
</protein>